<dbReference type="AlphaFoldDB" id="B6VTD3"/>
<evidence type="ECO:0000313" key="1">
    <source>
        <dbReference type="EMBL" id="EEB26764.1"/>
    </source>
</evidence>
<organism evidence="1 2">
    <name type="scientific">Phocaeicola dorei DSM 17855</name>
    <dbReference type="NCBI Taxonomy" id="483217"/>
    <lineage>
        <taxon>Bacteria</taxon>
        <taxon>Pseudomonadati</taxon>
        <taxon>Bacteroidota</taxon>
        <taxon>Bacteroidia</taxon>
        <taxon>Bacteroidales</taxon>
        <taxon>Bacteroidaceae</taxon>
        <taxon>Phocaeicola</taxon>
    </lineage>
</organism>
<protein>
    <submittedName>
        <fullName evidence="1">Uncharacterized protein</fullName>
    </submittedName>
</protein>
<dbReference type="Proteomes" id="UP000004849">
    <property type="component" value="Unassembled WGS sequence"/>
</dbReference>
<sequence>MGAAISAVDGTFMLEPEQESYQFIVQHLLYQTRQVKDQARDAGIITLEPKDYNLEEVVIKGERSLVKVEDGRLGYNLSALSEKQAVNNIYEAITNYQVCRRVIAHFLLLEQVHLQCSER</sequence>
<gene>
    <name evidence="1" type="ORF">BACDOR_00450</name>
</gene>
<evidence type="ECO:0000313" key="2">
    <source>
        <dbReference type="Proteomes" id="UP000004849"/>
    </source>
</evidence>
<reference evidence="1 2" key="1">
    <citation type="submission" date="2008-10" db="EMBL/GenBank/DDBJ databases">
        <title>Draft genome sequence of Bacteroides dorei (DSM 17855).</title>
        <authorList>
            <person name="Sudarsanam P."/>
            <person name="Ley R."/>
            <person name="Guruge J."/>
            <person name="Turnbaugh P.J."/>
            <person name="Mahowald M."/>
            <person name="Liep D."/>
            <person name="Gordon J."/>
        </authorList>
    </citation>
    <scope>NUCLEOTIDE SEQUENCE [LARGE SCALE GENOMIC DNA]</scope>
    <source>
        <strain evidence="1 2">DSM 17855</strain>
    </source>
</reference>
<name>B6VTD3_9BACT</name>
<dbReference type="HOGENOM" id="CLU_2056607_0_0_10"/>
<proteinExistence type="predicted"/>
<dbReference type="RefSeq" id="WP_007831664.1">
    <property type="nucleotide sequence ID" value="NZ_DS995531.1"/>
</dbReference>
<accession>B6VTD3</accession>
<reference evidence="1 2" key="2">
    <citation type="submission" date="2008-10" db="EMBL/GenBank/DDBJ databases">
        <authorList>
            <person name="Fulton L."/>
            <person name="Clifton S."/>
            <person name="Fulton B."/>
            <person name="Xu J."/>
            <person name="Minx P."/>
            <person name="Pepin K.H."/>
            <person name="Johnson M."/>
            <person name="Thiruvilangam P."/>
            <person name="Bhonagiri V."/>
            <person name="Nash W.E."/>
            <person name="Mardis E.R."/>
            <person name="Wilson R.K."/>
        </authorList>
    </citation>
    <scope>NUCLEOTIDE SEQUENCE [LARGE SCALE GENOMIC DNA]</scope>
    <source>
        <strain evidence="1 2">DSM 17855</strain>
    </source>
</reference>
<dbReference type="EMBL" id="ABWZ01000013">
    <property type="protein sequence ID" value="EEB26764.1"/>
    <property type="molecule type" value="Genomic_DNA"/>
</dbReference>